<comment type="caution">
    <text evidence="1">The sequence shown here is derived from an EMBL/GenBank/DDBJ whole genome shotgun (WGS) entry which is preliminary data.</text>
</comment>
<protein>
    <submittedName>
        <fullName evidence="1">Uncharacterized protein</fullName>
    </submittedName>
</protein>
<dbReference type="AlphaFoldDB" id="A0AAD9SRS1"/>
<accession>A0AAD9SRS1</accession>
<dbReference type="Proteomes" id="UP001265746">
    <property type="component" value="Unassembled WGS sequence"/>
</dbReference>
<organism evidence="1 2">
    <name type="scientific">Phomopsis amygdali</name>
    <name type="common">Fusicoccum amygdali</name>
    <dbReference type="NCBI Taxonomy" id="1214568"/>
    <lineage>
        <taxon>Eukaryota</taxon>
        <taxon>Fungi</taxon>
        <taxon>Dikarya</taxon>
        <taxon>Ascomycota</taxon>
        <taxon>Pezizomycotina</taxon>
        <taxon>Sordariomycetes</taxon>
        <taxon>Sordariomycetidae</taxon>
        <taxon>Diaporthales</taxon>
        <taxon>Diaporthaceae</taxon>
        <taxon>Diaporthe</taxon>
    </lineage>
</organism>
<proteinExistence type="predicted"/>
<sequence>MPEIHQHQEPPGSSVQGFEMGCIESQVMFHLNLAHSAAEAARDQDSPSIFSQCLSHAKDARSLARKAQRHDLQEKTQLATVDFLEMVGRRREAMEARIVAAAMAEKMELELAPQSDTKEGGARLVSVGGVPIDEVIQLLGDDQHDSHPPSFSQRQASAAAGVVRPDQANAAAAYEIQKQGLLPKIAFKGHQIRDLQGRLATVVTGAPKLRRKPRFEN</sequence>
<reference evidence="1" key="1">
    <citation type="submission" date="2023-06" db="EMBL/GenBank/DDBJ databases">
        <authorList>
            <person name="Noh H."/>
        </authorList>
    </citation>
    <scope>NUCLEOTIDE SEQUENCE</scope>
    <source>
        <strain evidence="1">DUCC20226</strain>
    </source>
</reference>
<name>A0AAD9SRS1_PHOAM</name>
<gene>
    <name evidence="1" type="ORF">N8I77_001877</name>
</gene>
<keyword evidence="2" id="KW-1185">Reference proteome</keyword>
<dbReference type="EMBL" id="JAUJFL010000001">
    <property type="protein sequence ID" value="KAK2615101.1"/>
    <property type="molecule type" value="Genomic_DNA"/>
</dbReference>
<evidence type="ECO:0000313" key="1">
    <source>
        <dbReference type="EMBL" id="KAK2615101.1"/>
    </source>
</evidence>
<evidence type="ECO:0000313" key="2">
    <source>
        <dbReference type="Proteomes" id="UP001265746"/>
    </source>
</evidence>